<dbReference type="AlphaFoldDB" id="A0A1B8AHL0"/>
<keyword evidence="5" id="KW-0964">Secreted</keyword>
<feature type="chain" id="PRO_5008602916" description="CFEM domain-containing protein" evidence="16">
    <location>
        <begin position="20"/>
        <end position="436"/>
    </location>
</feature>
<reference evidence="18 19" key="1">
    <citation type="submission" date="2016-06" db="EMBL/GenBank/DDBJ databases">
        <title>Living apart together: crosstalk between the core and supernumerary genomes in a fungal plant pathogen.</title>
        <authorList>
            <person name="Vanheule A."/>
            <person name="Audenaert K."/>
            <person name="Warris S."/>
            <person name="Van De Geest H."/>
            <person name="Schijlen E."/>
            <person name="Hofte M."/>
            <person name="De Saeger S."/>
            <person name="Haesaert G."/>
            <person name="Waalwijk C."/>
            <person name="Van Der Lee T."/>
        </authorList>
    </citation>
    <scope>NUCLEOTIDE SEQUENCE [LARGE SCALE GENOMIC DNA]</scope>
    <source>
        <strain evidence="18 19">2516</strain>
    </source>
</reference>
<evidence type="ECO:0000256" key="9">
    <source>
        <dbReference type="ARBA" id="ARBA00022989"/>
    </source>
</evidence>
<comment type="similarity">
    <text evidence="13">Belongs to the SAT4 family.</text>
</comment>
<evidence type="ECO:0000256" key="13">
    <source>
        <dbReference type="ARBA" id="ARBA00038359"/>
    </source>
</evidence>
<feature type="transmembrane region" description="Helical" evidence="15">
    <location>
        <begin position="131"/>
        <end position="152"/>
    </location>
</feature>
<evidence type="ECO:0000256" key="12">
    <source>
        <dbReference type="ARBA" id="ARBA00023288"/>
    </source>
</evidence>
<feature type="region of interest" description="Disordered" evidence="14">
    <location>
        <begin position="367"/>
        <end position="386"/>
    </location>
</feature>
<organism evidence="18 19">
    <name type="scientific">Fusarium poae</name>
    <dbReference type="NCBI Taxonomy" id="36050"/>
    <lineage>
        <taxon>Eukaryota</taxon>
        <taxon>Fungi</taxon>
        <taxon>Dikarya</taxon>
        <taxon>Ascomycota</taxon>
        <taxon>Pezizomycotina</taxon>
        <taxon>Sordariomycetes</taxon>
        <taxon>Hypocreomycetidae</taxon>
        <taxon>Hypocreales</taxon>
        <taxon>Nectriaceae</taxon>
        <taxon>Fusarium</taxon>
    </lineage>
</organism>
<comment type="subcellular location">
    <subcellularLocation>
        <location evidence="2">Membrane</location>
        <topology evidence="2">Lipid-anchor</topology>
        <topology evidence="2">GPI-anchor</topology>
    </subcellularLocation>
    <subcellularLocation>
        <location evidence="1">Membrane</location>
        <topology evidence="1">Multi-pass membrane protein</topology>
    </subcellularLocation>
    <subcellularLocation>
        <location evidence="3">Secreted</location>
    </subcellularLocation>
</comment>
<keyword evidence="19" id="KW-1185">Reference proteome</keyword>
<proteinExistence type="inferred from homology"/>
<keyword evidence="7 15" id="KW-0812">Transmembrane</keyword>
<dbReference type="EMBL" id="LYXU01000004">
    <property type="protein sequence ID" value="OBS19960.1"/>
    <property type="molecule type" value="Genomic_DNA"/>
</dbReference>
<comment type="caution">
    <text evidence="18">The sequence shown here is derived from an EMBL/GenBank/DDBJ whole genome shotgun (WGS) entry which is preliminary data.</text>
</comment>
<dbReference type="GO" id="GO:0005576">
    <property type="term" value="C:extracellular region"/>
    <property type="evidence" value="ECO:0007669"/>
    <property type="project" value="UniProtKB-SubCell"/>
</dbReference>
<keyword evidence="6" id="KW-0336">GPI-anchor</keyword>
<comment type="similarity">
    <text evidence="4">Belongs to the RBT5 family.</text>
</comment>
<dbReference type="OMA" id="CAKICTG"/>
<feature type="transmembrane region" description="Helical" evidence="15">
    <location>
        <begin position="100"/>
        <end position="119"/>
    </location>
</feature>
<keyword evidence="12" id="KW-0449">Lipoprotein</keyword>
<keyword evidence="9 15" id="KW-1133">Transmembrane helix</keyword>
<dbReference type="PANTHER" id="PTHR33048">
    <property type="entry name" value="PTH11-LIKE INTEGRAL MEMBRANE PROTEIN (AFU_ORTHOLOGUE AFUA_5G11245)"/>
    <property type="match status" value="1"/>
</dbReference>
<keyword evidence="11" id="KW-1015">Disulfide bond</keyword>
<evidence type="ECO:0000256" key="11">
    <source>
        <dbReference type="ARBA" id="ARBA00023157"/>
    </source>
</evidence>
<feature type="transmembrane region" description="Helical" evidence="15">
    <location>
        <begin position="292"/>
        <end position="312"/>
    </location>
</feature>
<evidence type="ECO:0000256" key="3">
    <source>
        <dbReference type="ARBA" id="ARBA00004613"/>
    </source>
</evidence>
<protein>
    <recommendedName>
        <fullName evidence="17">CFEM domain-containing protein</fullName>
    </recommendedName>
</protein>
<evidence type="ECO:0000256" key="14">
    <source>
        <dbReference type="SAM" id="MobiDB-lite"/>
    </source>
</evidence>
<dbReference type="InterPro" id="IPR008427">
    <property type="entry name" value="Extracellular_membr_CFEM_dom"/>
</dbReference>
<feature type="signal peptide" evidence="16">
    <location>
        <begin position="1"/>
        <end position="19"/>
    </location>
</feature>
<sequence length="436" mass="48353">MRLLLLLATWACLVCQVCSIDVSDFLSQVPQCATHCLTDLALESSCGFDIKCLCADLALQSKASNCVQKACLPRDSLALLNVTSLACQVPIRDKHEQFDIVVITLTVVSSITVGLRLFQRMQFDVNIRPDDYLLVACFVAALADTIISVHGLSRNGLGQDAWRFSPETLTTFLCYLFIGQVLYATVMFATKICVALLFLRIFPVAMVQRLLWATIGVCALSLVLFDVLAIVQCQPISLFWTGWDQLHEGHCLAMQPLAYSIAGIGIVLDVWMLAIPIWQLMLLQMKWQRKAAVALMLFVGTFVTIVSVLRLRYLVTFGSTKNPTWDSFSPCYWSAIEVNVGIWCACMPDLRLLLLKTFPILRSNTSASRGAQRGSAPQQVQSSSGDQIDRSIYRKNAIQIQREASSSETELVEMGKFRNGGNAGVRNHSRDDGSFV</sequence>
<evidence type="ECO:0000256" key="6">
    <source>
        <dbReference type="ARBA" id="ARBA00022622"/>
    </source>
</evidence>
<evidence type="ECO:0000256" key="16">
    <source>
        <dbReference type="SAM" id="SignalP"/>
    </source>
</evidence>
<dbReference type="InterPro" id="IPR049326">
    <property type="entry name" value="Rhodopsin_dom_fungi"/>
</dbReference>
<dbReference type="SMART" id="SM00747">
    <property type="entry name" value="CFEM"/>
    <property type="match status" value="1"/>
</dbReference>
<evidence type="ECO:0000259" key="17">
    <source>
        <dbReference type="SMART" id="SM00747"/>
    </source>
</evidence>
<evidence type="ECO:0000256" key="4">
    <source>
        <dbReference type="ARBA" id="ARBA00010031"/>
    </source>
</evidence>
<dbReference type="Proteomes" id="UP000091967">
    <property type="component" value="Unassembled WGS sequence"/>
</dbReference>
<feature type="transmembrane region" description="Helical" evidence="15">
    <location>
        <begin position="172"/>
        <end position="198"/>
    </location>
</feature>
<evidence type="ECO:0000256" key="1">
    <source>
        <dbReference type="ARBA" id="ARBA00004141"/>
    </source>
</evidence>
<evidence type="ECO:0000256" key="10">
    <source>
        <dbReference type="ARBA" id="ARBA00023136"/>
    </source>
</evidence>
<name>A0A1B8AHL0_FUSPO</name>
<dbReference type="Pfam" id="PF05730">
    <property type="entry name" value="CFEM"/>
    <property type="match status" value="1"/>
</dbReference>
<evidence type="ECO:0000313" key="19">
    <source>
        <dbReference type="Proteomes" id="UP000091967"/>
    </source>
</evidence>
<feature type="transmembrane region" description="Helical" evidence="15">
    <location>
        <begin position="332"/>
        <end position="354"/>
    </location>
</feature>
<dbReference type="Pfam" id="PF20684">
    <property type="entry name" value="Fung_rhodopsin"/>
    <property type="match status" value="1"/>
</dbReference>
<gene>
    <name evidence="18" type="ORF">FPOA_11683</name>
</gene>
<feature type="domain" description="CFEM" evidence="17">
    <location>
        <begin position="25"/>
        <end position="88"/>
    </location>
</feature>
<evidence type="ECO:0000313" key="18">
    <source>
        <dbReference type="EMBL" id="OBS19960.1"/>
    </source>
</evidence>
<feature type="transmembrane region" description="Helical" evidence="15">
    <location>
        <begin position="210"/>
        <end position="237"/>
    </location>
</feature>
<evidence type="ECO:0000256" key="8">
    <source>
        <dbReference type="ARBA" id="ARBA00022729"/>
    </source>
</evidence>
<feature type="transmembrane region" description="Helical" evidence="15">
    <location>
        <begin position="257"/>
        <end position="280"/>
    </location>
</feature>
<evidence type="ECO:0000256" key="15">
    <source>
        <dbReference type="SAM" id="Phobius"/>
    </source>
</evidence>
<evidence type="ECO:0000256" key="7">
    <source>
        <dbReference type="ARBA" id="ARBA00022692"/>
    </source>
</evidence>
<evidence type="ECO:0000256" key="2">
    <source>
        <dbReference type="ARBA" id="ARBA00004589"/>
    </source>
</evidence>
<accession>A0A1B8AHL0</accession>
<keyword evidence="6" id="KW-0325">Glycoprotein</keyword>
<dbReference type="STRING" id="36050.A0A1B8AHL0"/>
<evidence type="ECO:0000256" key="5">
    <source>
        <dbReference type="ARBA" id="ARBA00022525"/>
    </source>
</evidence>
<dbReference type="InterPro" id="IPR052337">
    <property type="entry name" value="SAT4-like"/>
</dbReference>
<dbReference type="PANTHER" id="PTHR33048:SF143">
    <property type="entry name" value="EXTRACELLULAR MEMBRANE PROTEIN CFEM DOMAIN-CONTAINING PROTEIN-RELATED"/>
    <property type="match status" value="1"/>
</dbReference>
<keyword evidence="8 16" id="KW-0732">Signal</keyword>
<dbReference type="GO" id="GO:0098552">
    <property type="term" value="C:side of membrane"/>
    <property type="evidence" value="ECO:0007669"/>
    <property type="project" value="UniProtKB-KW"/>
</dbReference>
<keyword evidence="10 15" id="KW-0472">Membrane</keyword>